<dbReference type="EMBL" id="RRYP01019949">
    <property type="protein sequence ID" value="TNV73083.1"/>
    <property type="molecule type" value="Genomic_DNA"/>
</dbReference>
<evidence type="ECO:0000313" key="3">
    <source>
        <dbReference type="Proteomes" id="UP000785679"/>
    </source>
</evidence>
<reference evidence="2" key="1">
    <citation type="submission" date="2019-06" db="EMBL/GenBank/DDBJ databases">
        <authorList>
            <person name="Zheng W."/>
        </authorList>
    </citation>
    <scope>NUCLEOTIDE SEQUENCE</scope>
    <source>
        <strain evidence="2">QDHG01</strain>
    </source>
</reference>
<organism evidence="2 3">
    <name type="scientific">Halteria grandinella</name>
    <dbReference type="NCBI Taxonomy" id="5974"/>
    <lineage>
        <taxon>Eukaryota</taxon>
        <taxon>Sar</taxon>
        <taxon>Alveolata</taxon>
        <taxon>Ciliophora</taxon>
        <taxon>Intramacronucleata</taxon>
        <taxon>Spirotrichea</taxon>
        <taxon>Stichotrichia</taxon>
        <taxon>Sporadotrichida</taxon>
        <taxon>Halteriidae</taxon>
        <taxon>Halteria</taxon>
    </lineage>
</organism>
<keyword evidence="1" id="KW-0472">Membrane</keyword>
<keyword evidence="1" id="KW-0812">Transmembrane</keyword>
<evidence type="ECO:0000256" key="1">
    <source>
        <dbReference type="SAM" id="Phobius"/>
    </source>
</evidence>
<protein>
    <recommendedName>
        <fullName evidence="4">Transmembrane protein</fullName>
    </recommendedName>
</protein>
<sequence length="201" mass="23626">MEYQQKTFQEQVGGCDEAVIVKMFILIILKLPIVKLYYLIIISSRDQRGSSISYYQSQLWHLKAFWLSTSIIPISVTVCCGLFCNPSILKIGIFTASQSLSTTQIAQKVQFTLELQAFHGEQWNECRLYRQKYQLMHRDKMHYLLIPTFRKGKQRTKFASNEEMKNLKIIMALRFFKFPCKQQFSRGILGVINPKQIRIPW</sequence>
<gene>
    <name evidence="2" type="ORF">FGO68_gene407</name>
</gene>
<dbReference type="AlphaFoldDB" id="A0A8J8SWP4"/>
<evidence type="ECO:0000313" key="2">
    <source>
        <dbReference type="EMBL" id="TNV73083.1"/>
    </source>
</evidence>
<keyword evidence="1" id="KW-1133">Transmembrane helix</keyword>
<dbReference type="Proteomes" id="UP000785679">
    <property type="component" value="Unassembled WGS sequence"/>
</dbReference>
<name>A0A8J8SWP4_HALGN</name>
<accession>A0A8J8SWP4</accession>
<keyword evidence="3" id="KW-1185">Reference proteome</keyword>
<proteinExistence type="predicted"/>
<feature type="transmembrane region" description="Helical" evidence="1">
    <location>
        <begin position="20"/>
        <end position="44"/>
    </location>
</feature>
<feature type="transmembrane region" description="Helical" evidence="1">
    <location>
        <begin position="64"/>
        <end position="84"/>
    </location>
</feature>
<evidence type="ECO:0008006" key="4">
    <source>
        <dbReference type="Google" id="ProtNLM"/>
    </source>
</evidence>
<comment type="caution">
    <text evidence="2">The sequence shown here is derived from an EMBL/GenBank/DDBJ whole genome shotgun (WGS) entry which is preliminary data.</text>
</comment>